<evidence type="ECO:0000313" key="2">
    <source>
        <dbReference type="Proteomes" id="UP000660729"/>
    </source>
</evidence>
<evidence type="ECO:0000313" key="1">
    <source>
        <dbReference type="EMBL" id="KAF7185582.1"/>
    </source>
</evidence>
<protein>
    <submittedName>
        <fullName evidence="1">Uncharacterized protein</fullName>
    </submittedName>
</protein>
<keyword evidence="2" id="KW-1185">Reference proteome</keyword>
<reference evidence="1" key="1">
    <citation type="submission" date="2020-04" db="EMBL/GenBank/DDBJ databases">
        <title>Draft genome resource of the tomato pathogen Pseudocercospora fuligena.</title>
        <authorList>
            <person name="Zaccaron A."/>
        </authorList>
    </citation>
    <scope>NUCLEOTIDE SEQUENCE</scope>
    <source>
        <strain evidence="1">PF001</strain>
    </source>
</reference>
<dbReference type="OrthoDB" id="10447648at2759"/>
<dbReference type="AlphaFoldDB" id="A0A8H6R836"/>
<dbReference type="EMBL" id="JABCIY010000316">
    <property type="protein sequence ID" value="KAF7185582.1"/>
    <property type="molecule type" value="Genomic_DNA"/>
</dbReference>
<comment type="caution">
    <text evidence="1">The sequence shown here is derived from an EMBL/GenBank/DDBJ whole genome shotgun (WGS) entry which is preliminary data.</text>
</comment>
<organism evidence="1 2">
    <name type="scientific">Pseudocercospora fuligena</name>
    <dbReference type="NCBI Taxonomy" id="685502"/>
    <lineage>
        <taxon>Eukaryota</taxon>
        <taxon>Fungi</taxon>
        <taxon>Dikarya</taxon>
        <taxon>Ascomycota</taxon>
        <taxon>Pezizomycotina</taxon>
        <taxon>Dothideomycetes</taxon>
        <taxon>Dothideomycetidae</taxon>
        <taxon>Mycosphaerellales</taxon>
        <taxon>Mycosphaerellaceae</taxon>
        <taxon>Pseudocercospora</taxon>
    </lineage>
</organism>
<gene>
    <name evidence="1" type="ORF">HII31_13079</name>
</gene>
<proteinExistence type="predicted"/>
<dbReference type="Proteomes" id="UP000660729">
    <property type="component" value="Unassembled WGS sequence"/>
</dbReference>
<accession>A0A8H6R836</accession>
<name>A0A8H6R836_9PEZI</name>
<sequence length="64" mass="7877">MNHCMALCFTHFDEHFQRFIHTFSNDKDFWNLSKARRNFVFPSASYQRRACYSKIPYIRFCVFV</sequence>